<proteinExistence type="predicted"/>
<dbReference type="PANTHER" id="PTHR33164:SF95">
    <property type="entry name" value="TRANSCRIPTIONAL REGULATOR"/>
    <property type="match status" value="1"/>
</dbReference>
<dbReference type="InterPro" id="IPR023187">
    <property type="entry name" value="Tscrpt_reg_MarR-type_CS"/>
</dbReference>
<evidence type="ECO:0000259" key="4">
    <source>
        <dbReference type="PROSITE" id="PS50995"/>
    </source>
</evidence>
<dbReference type="Gene3D" id="1.10.10.10">
    <property type="entry name" value="Winged helix-like DNA-binding domain superfamily/Winged helix DNA-binding domain"/>
    <property type="match status" value="1"/>
</dbReference>
<dbReference type="InterPro" id="IPR036388">
    <property type="entry name" value="WH-like_DNA-bd_sf"/>
</dbReference>
<dbReference type="InterPro" id="IPR039422">
    <property type="entry name" value="MarR/SlyA-like"/>
</dbReference>
<dbReference type="OrthoDB" id="4549026at2"/>
<dbReference type="AlphaFoldDB" id="A0A3S3SAS5"/>
<keyword evidence="1" id="KW-0805">Transcription regulation</keyword>
<dbReference type="SMART" id="SM00347">
    <property type="entry name" value="HTH_MARR"/>
    <property type="match status" value="1"/>
</dbReference>
<dbReference type="PROSITE" id="PS50995">
    <property type="entry name" value="HTH_MARR_2"/>
    <property type="match status" value="1"/>
</dbReference>
<dbReference type="PROSITE" id="PS01117">
    <property type="entry name" value="HTH_MARR_1"/>
    <property type="match status" value="1"/>
</dbReference>
<dbReference type="Proteomes" id="UP000288178">
    <property type="component" value="Unassembled WGS sequence"/>
</dbReference>
<gene>
    <name evidence="5" type="ORF">ENE75_16875</name>
</gene>
<keyword evidence="3" id="KW-0804">Transcription</keyword>
<evidence type="ECO:0000313" key="5">
    <source>
        <dbReference type="EMBL" id="RVT49997.1"/>
    </source>
</evidence>
<protein>
    <submittedName>
        <fullName evidence="5">MarR family transcriptional regulator</fullName>
    </submittedName>
</protein>
<reference evidence="5 6" key="1">
    <citation type="submission" date="2019-01" db="EMBL/GenBank/DDBJ databases">
        <authorList>
            <person name="Chen W.-M."/>
        </authorList>
    </citation>
    <scope>NUCLEOTIDE SEQUENCE [LARGE SCALE GENOMIC DNA]</scope>
    <source>
        <strain evidence="5 6">ICH-3</strain>
    </source>
</reference>
<keyword evidence="6" id="KW-1185">Reference proteome</keyword>
<evidence type="ECO:0000256" key="3">
    <source>
        <dbReference type="ARBA" id="ARBA00023163"/>
    </source>
</evidence>
<feature type="domain" description="HTH marR-type" evidence="4">
    <location>
        <begin position="1"/>
        <end position="144"/>
    </location>
</feature>
<accession>A0A3S3SAS5</accession>
<organism evidence="5 6">
    <name type="scientific">Rubrivivax albus</name>
    <dbReference type="NCBI Taxonomy" id="2499835"/>
    <lineage>
        <taxon>Bacteria</taxon>
        <taxon>Pseudomonadati</taxon>
        <taxon>Pseudomonadota</taxon>
        <taxon>Betaproteobacteria</taxon>
        <taxon>Burkholderiales</taxon>
        <taxon>Sphaerotilaceae</taxon>
        <taxon>Rubrivivax</taxon>
    </lineage>
</organism>
<comment type="caution">
    <text evidence="5">The sequence shown here is derived from an EMBL/GenBank/DDBJ whole genome shotgun (WGS) entry which is preliminary data.</text>
</comment>
<evidence type="ECO:0000256" key="1">
    <source>
        <dbReference type="ARBA" id="ARBA00023015"/>
    </source>
</evidence>
<evidence type="ECO:0000256" key="2">
    <source>
        <dbReference type="ARBA" id="ARBA00023125"/>
    </source>
</evidence>
<dbReference type="InterPro" id="IPR000835">
    <property type="entry name" value="HTH_MarR-typ"/>
</dbReference>
<dbReference type="GO" id="GO:0003700">
    <property type="term" value="F:DNA-binding transcription factor activity"/>
    <property type="evidence" value="ECO:0007669"/>
    <property type="project" value="InterPro"/>
</dbReference>
<dbReference type="PANTHER" id="PTHR33164">
    <property type="entry name" value="TRANSCRIPTIONAL REGULATOR, MARR FAMILY"/>
    <property type="match status" value="1"/>
</dbReference>
<dbReference type="GO" id="GO:0003677">
    <property type="term" value="F:DNA binding"/>
    <property type="evidence" value="ECO:0007669"/>
    <property type="project" value="UniProtKB-KW"/>
</dbReference>
<evidence type="ECO:0000313" key="6">
    <source>
        <dbReference type="Proteomes" id="UP000288178"/>
    </source>
</evidence>
<dbReference type="EMBL" id="SACT01000006">
    <property type="protein sequence ID" value="RVT49997.1"/>
    <property type="molecule type" value="Genomic_DNA"/>
</dbReference>
<dbReference type="GO" id="GO:0006950">
    <property type="term" value="P:response to stress"/>
    <property type="evidence" value="ECO:0007669"/>
    <property type="project" value="TreeGrafter"/>
</dbReference>
<dbReference type="Pfam" id="PF01047">
    <property type="entry name" value="MarR"/>
    <property type="match status" value="1"/>
</dbReference>
<dbReference type="PRINTS" id="PR00598">
    <property type="entry name" value="HTHMARR"/>
</dbReference>
<dbReference type="RefSeq" id="WP_128199507.1">
    <property type="nucleotide sequence ID" value="NZ_SACT01000006.1"/>
</dbReference>
<dbReference type="SUPFAM" id="SSF46785">
    <property type="entry name" value="Winged helix' DNA-binding domain"/>
    <property type="match status" value="1"/>
</dbReference>
<sequence>MPAAPPALPPLDSLPGYQIRRLQQIAVGLFMDETAAHDLTPVQFAALASVVRQPGMDQRTLAGGIGLDTSTTAGVVDRLEKRGLVRREAAPDDRRVRRLVATDAGRALLTAVWPGMQRAQQRILAPLSAAERRQFMALLGRLVAANNEASRAPSRPSADG</sequence>
<keyword evidence="2" id="KW-0238">DNA-binding</keyword>
<name>A0A3S3SAS5_9BURK</name>
<dbReference type="InterPro" id="IPR036390">
    <property type="entry name" value="WH_DNA-bd_sf"/>
</dbReference>